<dbReference type="Gene3D" id="1.10.1660.10">
    <property type="match status" value="1"/>
</dbReference>
<evidence type="ECO:0000313" key="1">
    <source>
        <dbReference type="EMBL" id="MBK7422493.1"/>
    </source>
</evidence>
<protein>
    <submittedName>
        <fullName evidence="1">MerR family transcriptional regulator</fullName>
    </submittedName>
</protein>
<gene>
    <name evidence="1" type="ORF">IPJ48_05000</name>
</gene>
<dbReference type="EMBL" id="JADJNC010000006">
    <property type="protein sequence ID" value="MBK7422493.1"/>
    <property type="molecule type" value="Genomic_DNA"/>
</dbReference>
<accession>A0A9D7I7W2</accession>
<dbReference type="Pfam" id="PF13591">
    <property type="entry name" value="MerR_2"/>
    <property type="match status" value="1"/>
</dbReference>
<comment type="caution">
    <text evidence="1">The sequence shown here is derived from an EMBL/GenBank/DDBJ whole genome shotgun (WGS) entry which is preliminary data.</text>
</comment>
<dbReference type="AlphaFoldDB" id="A0A9D7I7W2"/>
<evidence type="ECO:0000313" key="2">
    <source>
        <dbReference type="Proteomes" id="UP000886602"/>
    </source>
</evidence>
<sequence length="101" mass="11149">MLPQLSGIILEELNELTLAELCRACAVRSESIVELVEEGVLAPLGREPHRWRFSGIHMHRATVALRLQRDLGVNLAGAALALQLLDEVEALRARLRVLGGY</sequence>
<proteinExistence type="predicted"/>
<dbReference type="Proteomes" id="UP000886602">
    <property type="component" value="Unassembled WGS sequence"/>
</dbReference>
<name>A0A9D7I7W2_9RHOO</name>
<reference evidence="1" key="1">
    <citation type="submission" date="2020-10" db="EMBL/GenBank/DDBJ databases">
        <title>Connecting structure to function with the recovery of over 1000 high-quality activated sludge metagenome-assembled genomes encoding full-length rRNA genes using long-read sequencing.</title>
        <authorList>
            <person name="Singleton C.M."/>
            <person name="Petriglieri F."/>
            <person name="Kristensen J.M."/>
            <person name="Kirkegaard R.H."/>
            <person name="Michaelsen T.Y."/>
            <person name="Andersen M.H."/>
            <person name="Karst S.M."/>
            <person name="Dueholm M.S."/>
            <person name="Nielsen P.H."/>
            <person name="Albertsen M."/>
        </authorList>
    </citation>
    <scope>NUCLEOTIDE SEQUENCE</scope>
    <source>
        <strain evidence="1">EsbW_18-Q3-R4-48_MAXAC.044</strain>
    </source>
</reference>
<organism evidence="1 2">
    <name type="scientific">Candidatus Propionivibrio dominans</name>
    <dbReference type="NCBI Taxonomy" id="2954373"/>
    <lineage>
        <taxon>Bacteria</taxon>
        <taxon>Pseudomonadati</taxon>
        <taxon>Pseudomonadota</taxon>
        <taxon>Betaproteobacteria</taxon>
        <taxon>Rhodocyclales</taxon>
        <taxon>Rhodocyclaceae</taxon>
        <taxon>Propionivibrio</taxon>
    </lineage>
</organism>